<sequence length="41" mass="4992">MRQKYAYTVNILLKKTLIEEAFYQKRRVQQLFNASTLKKDI</sequence>
<evidence type="ECO:0000313" key="1">
    <source>
        <dbReference type="EMBL" id="EEF91117.1"/>
    </source>
</evidence>
<accession>E2NAE3</accession>
<evidence type="ECO:0000313" key="2">
    <source>
        <dbReference type="Proteomes" id="UP000003711"/>
    </source>
</evidence>
<comment type="caution">
    <text evidence="1">The sequence shown here is derived from an EMBL/GenBank/DDBJ whole genome shotgun (WGS) entry which is preliminary data.</text>
</comment>
<organism evidence="1 2">
    <name type="scientific">Bacteroides cellulosilyticus DSM 14838</name>
    <dbReference type="NCBI Taxonomy" id="537012"/>
    <lineage>
        <taxon>Bacteria</taxon>
        <taxon>Pseudomonadati</taxon>
        <taxon>Bacteroidota</taxon>
        <taxon>Bacteroidia</taxon>
        <taxon>Bacteroidales</taxon>
        <taxon>Bacteroidaceae</taxon>
        <taxon>Bacteroides</taxon>
    </lineage>
</organism>
<dbReference type="EMBL" id="ACCH01000115">
    <property type="protein sequence ID" value="EEF91117.1"/>
    <property type="molecule type" value="Genomic_DNA"/>
</dbReference>
<reference evidence="1 2" key="1">
    <citation type="submission" date="2008-12" db="EMBL/GenBank/DDBJ databases">
        <authorList>
            <person name="Fulton L."/>
            <person name="Clifton S."/>
            <person name="Fulton B."/>
            <person name="Xu J."/>
            <person name="Minx P."/>
            <person name="Pepin K.H."/>
            <person name="Johnson M."/>
            <person name="Bhonagiri V."/>
            <person name="Nash W.E."/>
            <person name="Mardis E.R."/>
            <person name="Wilson R.K."/>
        </authorList>
    </citation>
    <scope>NUCLEOTIDE SEQUENCE [LARGE SCALE GENOMIC DNA]</scope>
    <source>
        <strain evidence="1 2">DSM 14838</strain>
    </source>
</reference>
<proteinExistence type="predicted"/>
<dbReference type="HOGENOM" id="CLU_3265390_0_0_10"/>
<protein>
    <submittedName>
        <fullName evidence="1">Uncharacterized protein</fullName>
    </submittedName>
</protein>
<dbReference type="Proteomes" id="UP000003711">
    <property type="component" value="Unassembled WGS sequence"/>
</dbReference>
<dbReference type="AlphaFoldDB" id="E2NAE3"/>
<gene>
    <name evidence="1" type="ORF">BACCELL_01248</name>
</gene>
<reference evidence="1 2" key="2">
    <citation type="submission" date="2009-01" db="EMBL/GenBank/DDBJ databases">
        <title>Draft genome sequence of Bacteroides cellulosilyticus (DSM 14838).</title>
        <authorList>
            <person name="Sudarsanam P."/>
            <person name="Ley R."/>
            <person name="Guruge J."/>
            <person name="Turnbaugh P.J."/>
            <person name="Mahowald M."/>
            <person name="Liep D."/>
            <person name="Gordon J."/>
        </authorList>
    </citation>
    <scope>NUCLEOTIDE SEQUENCE [LARGE SCALE GENOMIC DNA]</scope>
    <source>
        <strain evidence="1 2">DSM 14838</strain>
    </source>
</reference>
<name>E2NAE3_9BACE</name>